<dbReference type="PROSITE" id="PS50081">
    <property type="entry name" value="ZF_DAG_PE_2"/>
    <property type="match status" value="1"/>
</dbReference>
<dbReference type="InterPro" id="IPR050729">
    <property type="entry name" value="Rho-GAP"/>
</dbReference>
<feature type="compositionally biased region" description="Low complexity" evidence="6">
    <location>
        <begin position="1122"/>
        <end position="1136"/>
    </location>
</feature>
<dbReference type="Gene3D" id="3.30.60.20">
    <property type="match status" value="1"/>
</dbReference>
<dbReference type="SUPFAM" id="SSF57889">
    <property type="entry name" value="Cysteine-rich domain"/>
    <property type="match status" value="1"/>
</dbReference>
<dbReference type="CDD" id="cd09395">
    <property type="entry name" value="LIM2_Rga"/>
    <property type="match status" value="1"/>
</dbReference>
<dbReference type="PROSITE" id="PS50023">
    <property type="entry name" value="LIM_DOMAIN_2"/>
    <property type="match status" value="2"/>
</dbReference>
<dbReference type="CDD" id="cd09394">
    <property type="entry name" value="LIM1_Rga"/>
    <property type="match status" value="1"/>
</dbReference>
<name>A0A197KBT2_9FUNG</name>
<feature type="region of interest" description="Disordered" evidence="6">
    <location>
        <begin position="711"/>
        <end position="739"/>
    </location>
</feature>
<gene>
    <name evidence="10" type="ORF">K457DRAFT_133632</name>
</gene>
<proteinExistence type="predicted"/>
<evidence type="ECO:0000256" key="2">
    <source>
        <dbReference type="ARBA" id="ARBA00022723"/>
    </source>
</evidence>
<reference evidence="10 11" key="1">
    <citation type="submission" date="2016-05" db="EMBL/GenBank/DDBJ databases">
        <title>Genome sequencing reveals origins of a unique bacterial endosymbiosis in the earliest lineages of terrestrial Fungi.</title>
        <authorList>
            <consortium name="DOE Joint Genome Institute"/>
            <person name="Uehling J."/>
            <person name="Gryganskyi A."/>
            <person name="Hameed K."/>
            <person name="Tschaplinski T."/>
            <person name="Misztal P."/>
            <person name="Wu S."/>
            <person name="Desiro A."/>
            <person name="Vande Pol N."/>
            <person name="Du Z.-Y."/>
            <person name="Zienkiewicz A."/>
            <person name="Zienkiewicz K."/>
            <person name="Morin E."/>
            <person name="Tisserant E."/>
            <person name="Splivallo R."/>
            <person name="Hainaut M."/>
            <person name="Henrissat B."/>
            <person name="Ohm R."/>
            <person name="Kuo A."/>
            <person name="Yan J."/>
            <person name="Lipzen A."/>
            <person name="Nolan M."/>
            <person name="Labutti K."/>
            <person name="Barry K."/>
            <person name="Goldstein A."/>
            <person name="Labbe J."/>
            <person name="Schadt C."/>
            <person name="Tuskan G."/>
            <person name="Grigoriev I."/>
            <person name="Martin F."/>
            <person name="Vilgalys R."/>
            <person name="Bonito G."/>
        </authorList>
    </citation>
    <scope>NUCLEOTIDE SEQUENCE [LARGE SCALE GENOMIC DNA]</scope>
    <source>
        <strain evidence="10 11">AG-77</strain>
    </source>
</reference>
<dbReference type="PANTHER" id="PTHR23176">
    <property type="entry name" value="RHO/RAC/CDC GTPASE-ACTIVATING PROTEIN"/>
    <property type="match status" value="1"/>
</dbReference>
<dbReference type="Pfam" id="PF00412">
    <property type="entry name" value="LIM"/>
    <property type="match status" value="2"/>
</dbReference>
<evidence type="ECO:0000256" key="4">
    <source>
        <dbReference type="PROSITE-ProRule" id="PRU00125"/>
    </source>
</evidence>
<keyword evidence="2 4" id="KW-0479">Metal-binding</keyword>
<dbReference type="Pfam" id="PF00130">
    <property type="entry name" value="C1_1"/>
    <property type="match status" value="1"/>
</dbReference>
<sequence length="1225" mass="136351">MEDQDPVCLGCHRSIEEGSVVAFGEGLWHVQCFRCAKCKNRVECDSNLLLLSDGSPICEQCSYNCNSCRRPILDEAIMTGDEAYHADCFRCIQCESKIEDLVFAKTSQGIYCMKCHQERKEAKRLREERERMARAERMMEKLLPTIPEAEKRTQDPFSTSTNSHSHSNSSTVNDIANNPISRDFPQRQAQLQHNQQQQQYHQLQLQQHLQQHQQQQHQHQHYIQHNSNVVDAPVADRSSPDMPRLPFHSLQPDKATPPKSNKVAPHSHGGHRSKSDPALPSVDIGPPFLPPLIFGLDDASTSSFDIGDMLGGPESETSDKQGSSSDPPTPPAKDVEIISSLGINSFRASVSRASLRLSLPPKPLYDSVPVSETSRSSTDGHDTASLLKETTSTDHPSDSIPLHHQSSAEDDTMLLQEAEAMIQELRMELAKYNPMSPLLHGTTQQEYGLLMDKMKKLSQEHTDLEKTIRDMYIEKDMLGMDLEAMNNELKAKEEALESGTDKLQPATVQNPRLSTNHEFMKQAYLMEVKALQEQKDRLQRDIQLYVDQRDGVLNEMQILSVRNAELSTINNDMMREMQGRMDTKPTATPPNNGMLQSFTGKMRRQHQMSGGNQSDLRGGALLGSGESIHSFNSTHSDDQTRNRLASDPTILKARKEDMGDDNVEDGLTVPKKFNWKKGTTSTVKSVGAMFGKLLVEAPNSSLEVPNAKLGQSLSESGSTNSLLLPPTRTLSNNSETRSLNGRTSEQHVFVLNNFVRPIRCDACDDKLWGREYRCRNCAFHIHGRCMHDIIPGCTGVISKDSDSSSLRDITPSGGSSFGVPPPPPAKQIMFGNDLLDQLELEQRLVPLVVEKCIEAVDERGLEVEGIYRRSGMAAEARQLVQAYDIGMQPDLMDTEIYQDICSITSVLKQYLRSLPEPLIPYDLYAEFMEAISLPQNDAKIQTFKDLMDRMPVAHHATLKVLLEHLNRVTQKDKINLMNAKNLSVVFGPTLMRNPDPSREIMDMTFKNLTIEFFIVHTSELFAQDSPPSTSSSGGTNTGRLSSSSNHDRPSTSTSSTSASNGPPTSGRAGLNGTAHQPSPPPRRVPTNVAQAGSPPTSTSGQSSSLSSRSVAGETAANLVLAPGQSSPHPQTSQPSQPLLPQPQPYQPVSQYRPQQHQTLQQLHQKQQQLQLQQKQQQQQEQQQEQQEQQQQQESIPPAPFSTSHNYIPTPQQQQANPEVDLTHFP</sequence>
<evidence type="ECO:0000256" key="5">
    <source>
        <dbReference type="SAM" id="Coils"/>
    </source>
</evidence>
<dbReference type="STRING" id="1314771.A0A197KBT2"/>
<dbReference type="InterPro" id="IPR046349">
    <property type="entry name" value="C1-like_sf"/>
</dbReference>
<keyword evidence="11" id="KW-1185">Reference proteome</keyword>
<evidence type="ECO:0000256" key="3">
    <source>
        <dbReference type="ARBA" id="ARBA00022833"/>
    </source>
</evidence>
<feature type="region of interest" description="Disordered" evidence="6">
    <location>
        <begin position="304"/>
        <end position="335"/>
    </location>
</feature>
<dbReference type="Proteomes" id="UP000078512">
    <property type="component" value="Unassembled WGS sequence"/>
</dbReference>
<dbReference type="GO" id="GO:0005737">
    <property type="term" value="C:cytoplasm"/>
    <property type="evidence" value="ECO:0007669"/>
    <property type="project" value="TreeGrafter"/>
</dbReference>
<dbReference type="SUPFAM" id="SSF48350">
    <property type="entry name" value="GTPase activation domain, GAP"/>
    <property type="match status" value="1"/>
</dbReference>
<dbReference type="PROSITE" id="PS00479">
    <property type="entry name" value="ZF_DAG_PE_1"/>
    <property type="match status" value="1"/>
</dbReference>
<dbReference type="PROSITE" id="PS00478">
    <property type="entry name" value="LIM_DOMAIN_1"/>
    <property type="match status" value="2"/>
</dbReference>
<dbReference type="OrthoDB" id="79452at2759"/>
<feature type="region of interest" description="Disordered" evidence="6">
    <location>
        <begin position="389"/>
        <end position="408"/>
    </location>
</feature>
<feature type="compositionally biased region" description="Low complexity" evidence="6">
    <location>
        <begin position="1092"/>
        <end position="1109"/>
    </location>
</feature>
<feature type="domain" description="LIM zinc-binding" evidence="7">
    <location>
        <begin position="6"/>
        <end position="62"/>
    </location>
</feature>
<evidence type="ECO:0000256" key="6">
    <source>
        <dbReference type="SAM" id="MobiDB-lite"/>
    </source>
</evidence>
<dbReference type="GO" id="GO:0046872">
    <property type="term" value="F:metal ion binding"/>
    <property type="evidence" value="ECO:0007669"/>
    <property type="project" value="UniProtKB-KW"/>
</dbReference>
<keyword evidence="5" id="KW-0175">Coiled coil</keyword>
<dbReference type="Pfam" id="PF00620">
    <property type="entry name" value="RhoGAP"/>
    <property type="match status" value="1"/>
</dbReference>
<dbReference type="InterPro" id="IPR001781">
    <property type="entry name" value="Znf_LIM"/>
</dbReference>
<dbReference type="InterPro" id="IPR000198">
    <property type="entry name" value="RhoGAP_dom"/>
</dbReference>
<keyword evidence="3 4" id="KW-0862">Zinc</keyword>
<feature type="coiled-coil region" evidence="5">
    <location>
        <begin position="454"/>
        <end position="548"/>
    </location>
</feature>
<dbReference type="PANTHER" id="PTHR23176:SF128">
    <property type="entry name" value="RHO GTPASE-ACTIVATING PROTEIN RGD1"/>
    <property type="match status" value="1"/>
</dbReference>
<evidence type="ECO:0000313" key="11">
    <source>
        <dbReference type="Proteomes" id="UP000078512"/>
    </source>
</evidence>
<dbReference type="CDD" id="cd00159">
    <property type="entry name" value="RhoGAP"/>
    <property type="match status" value="1"/>
</dbReference>
<feature type="compositionally biased region" description="Low complexity" evidence="6">
    <location>
        <begin position="1146"/>
        <end position="1193"/>
    </location>
</feature>
<keyword evidence="1" id="KW-0343">GTPase activation</keyword>
<dbReference type="SMART" id="SM00109">
    <property type="entry name" value="C1"/>
    <property type="match status" value="1"/>
</dbReference>
<evidence type="ECO:0000259" key="8">
    <source>
        <dbReference type="PROSITE" id="PS50081"/>
    </source>
</evidence>
<protein>
    <submittedName>
        <fullName evidence="10">RhoGAP-domain-containing protein</fullName>
    </submittedName>
</protein>
<dbReference type="Gene3D" id="1.10.555.10">
    <property type="entry name" value="Rho GTPase activation protein"/>
    <property type="match status" value="1"/>
</dbReference>
<keyword evidence="4" id="KW-0440">LIM domain</keyword>
<feature type="region of interest" description="Disordered" evidence="6">
    <location>
        <begin position="602"/>
        <end position="646"/>
    </location>
</feature>
<evidence type="ECO:0000256" key="1">
    <source>
        <dbReference type="ARBA" id="ARBA00022468"/>
    </source>
</evidence>
<feature type="domain" description="Rho-GAP" evidence="9">
    <location>
        <begin position="832"/>
        <end position="1021"/>
    </location>
</feature>
<dbReference type="PROSITE" id="PS50238">
    <property type="entry name" value="RHOGAP"/>
    <property type="match status" value="1"/>
</dbReference>
<evidence type="ECO:0000259" key="9">
    <source>
        <dbReference type="PROSITE" id="PS50238"/>
    </source>
</evidence>
<feature type="compositionally biased region" description="Low complexity" evidence="6">
    <location>
        <begin position="186"/>
        <end position="225"/>
    </location>
</feature>
<evidence type="ECO:0000259" key="7">
    <source>
        <dbReference type="PROSITE" id="PS50023"/>
    </source>
</evidence>
<dbReference type="InterPro" id="IPR002219">
    <property type="entry name" value="PKC_DAG/PE"/>
</dbReference>
<feature type="compositionally biased region" description="Low complexity" evidence="6">
    <location>
        <begin position="1025"/>
        <end position="1065"/>
    </location>
</feature>
<feature type="region of interest" description="Disordered" evidence="6">
    <location>
        <begin position="359"/>
        <end position="383"/>
    </location>
</feature>
<dbReference type="InterPro" id="IPR008936">
    <property type="entry name" value="Rho_GTPase_activation_prot"/>
</dbReference>
<dbReference type="SMART" id="SM00324">
    <property type="entry name" value="RhoGAP"/>
    <property type="match status" value="1"/>
</dbReference>
<dbReference type="Gene3D" id="2.10.110.10">
    <property type="entry name" value="Cysteine Rich Protein"/>
    <property type="match status" value="2"/>
</dbReference>
<dbReference type="GO" id="GO:0007165">
    <property type="term" value="P:signal transduction"/>
    <property type="evidence" value="ECO:0007669"/>
    <property type="project" value="InterPro"/>
</dbReference>
<feature type="compositionally biased region" description="Low complexity" evidence="6">
    <location>
        <begin position="158"/>
        <end position="171"/>
    </location>
</feature>
<feature type="region of interest" description="Disordered" evidence="6">
    <location>
        <begin position="140"/>
        <end position="284"/>
    </location>
</feature>
<accession>A0A197KBT2</accession>
<feature type="domain" description="Phorbol-ester/DAG-type" evidence="8">
    <location>
        <begin position="746"/>
        <end position="793"/>
    </location>
</feature>
<feature type="domain" description="LIM zinc-binding" evidence="7">
    <location>
        <begin position="63"/>
        <end position="122"/>
    </location>
</feature>
<evidence type="ECO:0000313" key="10">
    <source>
        <dbReference type="EMBL" id="OAQ34633.1"/>
    </source>
</evidence>
<dbReference type="AlphaFoldDB" id="A0A197KBT2"/>
<feature type="compositionally biased region" description="Polar residues" evidence="6">
    <location>
        <begin position="1200"/>
        <end position="1216"/>
    </location>
</feature>
<organism evidence="10 11">
    <name type="scientific">Linnemannia elongata AG-77</name>
    <dbReference type="NCBI Taxonomy" id="1314771"/>
    <lineage>
        <taxon>Eukaryota</taxon>
        <taxon>Fungi</taxon>
        <taxon>Fungi incertae sedis</taxon>
        <taxon>Mucoromycota</taxon>
        <taxon>Mortierellomycotina</taxon>
        <taxon>Mortierellomycetes</taxon>
        <taxon>Mortierellales</taxon>
        <taxon>Mortierellaceae</taxon>
        <taxon>Linnemannia</taxon>
    </lineage>
</organism>
<dbReference type="GO" id="GO:0005096">
    <property type="term" value="F:GTPase activator activity"/>
    <property type="evidence" value="ECO:0007669"/>
    <property type="project" value="UniProtKB-KW"/>
</dbReference>
<feature type="region of interest" description="Disordered" evidence="6">
    <location>
        <begin position="1023"/>
        <end position="1225"/>
    </location>
</feature>
<dbReference type="EMBL" id="KV442017">
    <property type="protein sequence ID" value="OAQ34633.1"/>
    <property type="molecule type" value="Genomic_DNA"/>
</dbReference>
<dbReference type="SMART" id="SM00132">
    <property type="entry name" value="LIM"/>
    <property type="match status" value="2"/>
</dbReference>